<evidence type="ECO:0000313" key="2">
    <source>
        <dbReference type="Proteomes" id="UP000187412"/>
    </source>
</evidence>
<dbReference type="Proteomes" id="UP000187412">
    <property type="component" value="Unassembled WGS sequence"/>
</dbReference>
<proteinExistence type="predicted"/>
<comment type="caution">
    <text evidence="1">The sequence shown here is derived from an EMBL/GenBank/DDBJ whole genome shotgun (WGS) entry which is preliminary data.</text>
</comment>
<gene>
    <name evidence="1" type="ORF">BSK56_29870</name>
</gene>
<name>A0ABX3GW82_PAEBO</name>
<evidence type="ECO:0000313" key="1">
    <source>
        <dbReference type="EMBL" id="OMD38952.1"/>
    </source>
</evidence>
<dbReference type="EMBL" id="MPTB01000058">
    <property type="protein sequence ID" value="OMD38952.1"/>
    <property type="molecule type" value="Genomic_DNA"/>
</dbReference>
<accession>A0ABX3GW82</accession>
<sequence length="71" mass="8099">MEPGWNKNNQQIQTASFIRFSIPLTIWIKYDNIFKYVFDCSNPAHAVTAPIGYISADFYGDLPPRLGESET</sequence>
<protein>
    <submittedName>
        <fullName evidence="1">Uncharacterized protein</fullName>
    </submittedName>
</protein>
<reference evidence="1 2" key="1">
    <citation type="submission" date="2016-10" db="EMBL/GenBank/DDBJ databases">
        <title>Paenibacillus species isolates.</title>
        <authorList>
            <person name="Beno S.M."/>
        </authorList>
    </citation>
    <scope>NUCLEOTIDE SEQUENCE [LARGE SCALE GENOMIC DNA]</scope>
    <source>
        <strain evidence="1 2">FSL H7-0744</strain>
    </source>
</reference>
<keyword evidence="2" id="KW-1185">Reference proteome</keyword>
<organism evidence="1 2">
    <name type="scientific">Paenibacillus borealis</name>
    <dbReference type="NCBI Taxonomy" id="160799"/>
    <lineage>
        <taxon>Bacteria</taxon>
        <taxon>Bacillati</taxon>
        <taxon>Bacillota</taxon>
        <taxon>Bacilli</taxon>
        <taxon>Bacillales</taxon>
        <taxon>Paenibacillaceae</taxon>
        <taxon>Paenibacillus</taxon>
    </lineage>
</organism>